<evidence type="ECO:0000259" key="5">
    <source>
        <dbReference type="Pfam" id="PF00174"/>
    </source>
</evidence>
<dbReference type="RefSeq" id="WP_247067191.1">
    <property type="nucleotide sequence ID" value="NZ_CP094848.1"/>
</dbReference>
<dbReference type="PRINTS" id="PR00407">
    <property type="entry name" value="EUMOPTERIN"/>
</dbReference>
<evidence type="ECO:0000256" key="3">
    <source>
        <dbReference type="ARBA" id="ARBA00022723"/>
    </source>
</evidence>
<dbReference type="InterPro" id="IPR008335">
    <property type="entry name" value="Mopterin_OxRdtase_euk"/>
</dbReference>
<dbReference type="SUPFAM" id="SSF56524">
    <property type="entry name" value="Oxidoreductase molybdopterin-binding domain"/>
    <property type="match status" value="1"/>
</dbReference>
<dbReference type="InterPro" id="IPR005066">
    <property type="entry name" value="MoCF_OxRdtse_dimer"/>
</dbReference>
<dbReference type="InterPro" id="IPR036374">
    <property type="entry name" value="OxRdtase_Mopterin-bd_sf"/>
</dbReference>
<reference evidence="7" key="2">
    <citation type="submission" date="2022-03" db="EMBL/GenBank/DDBJ databases">
        <authorList>
            <person name="Ryngajllo M."/>
            <person name="Jacek P."/>
            <person name="Kubiak K."/>
        </authorList>
    </citation>
    <scope>NUCLEOTIDE SEQUENCE</scope>
    <source>
        <strain evidence="7">SI1</strain>
    </source>
</reference>
<dbReference type="Gene3D" id="3.90.420.10">
    <property type="entry name" value="Oxidoreductase, molybdopterin-binding domain"/>
    <property type="match status" value="1"/>
</dbReference>
<sequence>MTLNRRKLLTRTVLFSTLFQKNKTSEAADLDIPSWTREPGAPILKKPYGKPSSFEKDVVRRTFTKMRGGQGSTLTPLASLHGIITPGGLHFERHHAGVPDIDPAQHALIVHGLVDQPMRFSLDDLHRLPSVSRLCFIECSGNTGTEWTKATRTDVQSTHGLLSCSEWTGVPLPYILAETGIKADARWILAEGADGAAMSRSIPLAKGLDDVIVAYAQNGEALRPEQGYPLRLICPGYEGNMNIKWLRRLKLGQYPFYTREETSKYTDLLPDGKARQFSFTMGVKSVIVRPSGGMKLSSPGLQEINGLAWSGHGKITKVHVSTDGGKQWTPARLDGLVLDKCLTRFTLPWVWNGQKTILQSKAYDEAGNVQETRQVLRARYGDNLYYHNNGIQSWLVSESGDISNVFI</sequence>
<dbReference type="InterPro" id="IPR014756">
    <property type="entry name" value="Ig_E-set"/>
</dbReference>
<dbReference type="InterPro" id="IPR000572">
    <property type="entry name" value="OxRdtase_Mopterin-bd_dom"/>
</dbReference>
<accession>A0AAW5ER68</accession>
<proteinExistence type="predicted"/>
<dbReference type="EC" id="1.8.2.1" evidence="7"/>
<evidence type="ECO:0000256" key="4">
    <source>
        <dbReference type="ARBA" id="ARBA00023002"/>
    </source>
</evidence>
<dbReference type="FunFam" id="3.90.420.10:FF:000006">
    <property type="entry name" value="Sulfur dehydrogenase subunit SoxC"/>
    <property type="match status" value="1"/>
</dbReference>
<evidence type="ECO:0000313" key="8">
    <source>
        <dbReference type="Proteomes" id="UP001202887"/>
    </source>
</evidence>
<dbReference type="GO" id="GO:0030151">
    <property type="term" value="F:molybdenum ion binding"/>
    <property type="evidence" value="ECO:0007669"/>
    <property type="project" value="InterPro"/>
</dbReference>
<evidence type="ECO:0000313" key="7">
    <source>
        <dbReference type="EMBL" id="MCJ8354318.1"/>
    </source>
</evidence>
<comment type="cofactor">
    <cofactor evidence="1">
        <name>Mo-molybdopterin</name>
        <dbReference type="ChEBI" id="CHEBI:71302"/>
    </cofactor>
</comment>
<feature type="domain" description="Moybdenum cofactor oxidoreductase dimerisation" evidence="6">
    <location>
        <begin position="279"/>
        <end position="390"/>
    </location>
</feature>
<evidence type="ECO:0000256" key="1">
    <source>
        <dbReference type="ARBA" id="ARBA00001924"/>
    </source>
</evidence>
<dbReference type="Proteomes" id="UP001202887">
    <property type="component" value="Unassembled WGS sequence"/>
</dbReference>
<dbReference type="InterPro" id="IPR030835">
    <property type="entry name" value="Sulfite_DH_SoxC"/>
</dbReference>
<dbReference type="GO" id="GO:0008482">
    <property type="term" value="F:sulfite oxidase activity"/>
    <property type="evidence" value="ECO:0007669"/>
    <property type="project" value="TreeGrafter"/>
</dbReference>
<feature type="domain" description="Oxidoreductase molybdopterin-binding" evidence="5">
    <location>
        <begin position="95"/>
        <end position="254"/>
    </location>
</feature>
<dbReference type="Gene3D" id="2.60.40.650">
    <property type="match status" value="1"/>
</dbReference>
<dbReference type="PANTHER" id="PTHR19372">
    <property type="entry name" value="SULFITE REDUCTASE"/>
    <property type="match status" value="1"/>
</dbReference>
<dbReference type="GO" id="GO:0050310">
    <property type="term" value="F:sulfite dehydrogenase activity"/>
    <property type="evidence" value="ECO:0007669"/>
    <property type="project" value="UniProtKB-EC"/>
</dbReference>
<evidence type="ECO:0000256" key="2">
    <source>
        <dbReference type="ARBA" id="ARBA00022505"/>
    </source>
</evidence>
<dbReference type="Pfam" id="PF03404">
    <property type="entry name" value="Mo-co_dimer"/>
    <property type="match status" value="1"/>
</dbReference>
<gene>
    <name evidence="7" type="primary">soxC</name>
    <name evidence="7" type="ORF">K1W68_10010</name>
</gene>
<dbReference type="EMBL" id="JAIBCX010000023">
    <property type="protein sequence ID" value="MCJ8354318.1"/>
    <property type="molecule type" value="Genomic_DNA"/>
</dbReference>
<reference evidence="7" key="1">
    <citation type="journal article" date="2021" name="Polymers (Basel)">
        <title>Highly Stretchable Bacterial Cellulose Produced by Komagataeibacter hansenii SI1.</title>
        <authorList>
            <person name="Cielecka I."/>
            <person name="Ryngajllo M."/>
            <person name="Maniukiewicz W."/>
            <person name="Bielecki S."/>
        </authorList>
    </citation>
    <scope>NUCLEOTIDE SEQUENCE</scope>
    <source>
        <strain evidence="7">SI1</strain>
    </source>
</reference>
<name>A0AAW5ER68_NOVHA</name>
<comment type="caution">
    <text evidence="7">The sequence shown here is derived from an EMBL/GenBank/DDBJ whole genome shotgun (WGS) entry which is preliminary data.</text>
</comment>
<organism evidence="7 8">
    <name type="scientific">Novacetimonas hansenii</name>
    <name type="common">Komagataeibacter hansenii</name>
    <dbReference type="NCBI Taxonomy" id="436"/>
    <lineage>
        <taxon>Bacteria</taxon>
        <taxon>Pseudomonadati</taxon>
        <taxon>Pseudomonadota</taxon>
        <taxon>Alphaproteobacteria</taxon>
        <taxon>Acetobacterales</taxon>
        <taxon>Acetobacteraceae</taxon>
        <taxon>Novacetimonas</taxon>
    </lineage>
</organism>
<dbReference type="PANTHER" id="PTHR19372:SF7">
    <property type="entry name" value="SULFITE OXIDASE, MITOCHONDRIAL"/>
    <property type="match status" value="1"/>
</dbReference>
<dbReference type="GO" id="GO:0043546">
    <property type="term" value="F:molybdopterin cofactor binding"/>
    <property type="evidence" value="ECO:0007669"/>
    <property type="project" value="TreeGrafter"/>
</dbReference>
<dbReference type="GO" id="GO:0020037">
    <property type="term" value="F:heme binding"/>
    <property type="evidence" value="ECO:0007669"/>
    <property type="project" value="TreeGrafter"/>
</dbReference>
<evidence type="ECO:0000259" key="6">
    <source>
        <dbReference type="Pfam" id="PF03404"/>
    </source>
</evidence>
<dbReference type="AlphaFoldDB" id="A0AAW5ER68"/>
<dbReference type="SUPFAM" id="SSF81296">
    <property type="entry name" value="E set domains"/>
    <property type="match status" value="1"/>
</dbReference>
<protein>
    <submittedName>
        <fullName evidence="7">Sulfite dehydrogenase</fullName>
        <ecNumber evidence="7">1.8.2.1</ecNumber>
    </submittedName>
</protein>
<dbReference type="GO" id="GO:0006790">
    <property type="term" value="P:sulfur compound metabolic process"/>
    <property type="evidence" value="ECO:0007669"/>
    <property type="project" value="TreeGrafter"/>
</dbReference>
<keyword evidence="2" id="KW-0500">Molybdenum</keyword>
<dbReference type="NCBIfam" id="TIGR04555">
    <property type="entry name" value="sulfite_DH_soxC"/>
    <property type="match status" value="1"/>
</dbReference>
<keyword evidence="3" id="KW-0479">Metal-binding</keyword>
<dbReference type="Pfam" id="PF00174">
    <property type="entry name" value="Oxidored_molyb"/>
    <property type="match status" value="1"/>
</dbReference>
<keyword evidence="4 7" id="KW-0560">Oxidoreductase</keyword>